<dbReference type="OrthoDB" id="199084at2"/>
<evidence type="ECO:0000313" key="2">
    <source>
        <dbReference type="Proteomes" id="UP000246964"/>
    </source>
</evidence>
<dbReference type="Pfam" id="PF12570">
    <property type="entry name" value="DUF3750"/>
    <property type="match status" value="1"/>
</dbReference>
<dbReference type="PROSITE" id="PS51257">
    <property type="entry name" value="PROKAR_LIPOPROTEIN"/>
    <property type="match status" value="1"/>
</dbReference>
<comment type="caution">
    <text evidence="1">The sequence shown here is derived from an EMBL/GenBank/DDBJ whole genome shotgun (WGS) entry which is preliminary data.</text>
</comment>
<evidence type="ECO:0000313" key="1">
    <source>
        <dbReference type="EMBL" id="PWW13336.1"/>
    </source>
</evidence>
<dbReference type="Proteomes" id="UP000246964">
    <property type="component" value="Unassembled WGS sequence"/>
</dbReference>
<keyword evidence="2" id="KW-1185">Reference proteome</keyword>
<name>A0A317Q8C3_9GAMM</name>
<dbReference type="AlphaFoldDB" id="A0A317Q8C3"/>
<accession>A0A317Q8C3</accession>
<gene>
    <name evidence="1" type="ORF">DET45_10649</name>
</gene>
<dbReference type="RefSeq" id="WP_110075837.1">
    <property type="nucleotide sequence ID" value="NZ_QGTT01000006.1"/>
</dbReference>
<protein>
    <submittedName>
        <fullName evidence="1">Uncharacterized protein DUF3750</fullName>
    </submittedName>
</protein>
<proteinExistence type="predicted"/>
<organism evidence="1 2">
    <name type="scientific">Pseudidiomarina maritima</name>
    <dbReference type="NCBI Taxonomy" id="519453"/>
    <lineage>
        <taxon>Bacteria</taxon>
        <taxon>Pseudomonadati</taxon>
        <taxon>Pseudomonadota</taxon>
        <taxon>Gammaproteobacteria</taxon>
        <taxon>Alteromonadales</taxon>
        <taxon>Idiomarinaceae</taxon>
        <taxon>Pseudidiomarina</taxon>
    </lineage>
</organism>
<dbReference type="InterPro" id="IPR022224">
    <property type="entry name" value="DUF3750"/>
</dbReference>
<sequence>MLLRITLLVLTVLLAGCSGSDWRTASREPAGLAVDPTQHPEAVIEVYAADAFGWRGWFAVHTWIAVKPENAREYTVYEVVGWRVDRGQPALYSYQTPTPDRYWYGAKPEKLLELRGANAAPLIPQIAAAAQRYPWANEYTAVPGPNSNTFPAWIAKQVPELGLQLPFSAIGSGYADKDPNNAD</sequence>
<reference evidence="1 2" key="1">
    <citation type="submission" date="2018-05" db="EMBL/GenBank/DDBJ databases">
        <title>Freshwater and sediment microbial communities from various areas in North America, analyzing microbe dynamics in response to fracking.</title>
        <authorList>
            <person name="Lamendella R."/>
        </authorList>
    </citation>
    <scope>NUCLEOTIDE SEQUENCE [LARGE SCALE GENOMIC DNA]</scope>
    <source>
        <strain evidence="1 2">125B1</strain>
    </source>
</reference>
<dbReference type="STRING" id="519453.SAMN04488070_2191"/>
<dbReference type="EMBL" id="QGTT01000006">
    <property type="protein sequence ID" value="PWW13336.1"/>
    <property type="molecule type" value="Genomic_DNA"/>
</dbReference>